<dbReference type="SMART" id="SM00353">
    <property type="entry name" value="HLH"/>
    <property type="match status" value="1"/>
</dbReference>
<feature type="compositionally biased region" description="Low complexity" evidence="5">
    <location>
        <begin position="149"/>
        <end position="159"/>
    </location>
</feature>
<dbReference type="GO" id="GO:0003700">
    <property type="term" value="F:DNA-binding transcription factor activity"/>
    <property type="evidence" value="ECO:0007669"/>
    <property type="project" value="TreeGrafter"/>
</dbReference>
<reference evidence="7 8" key="1">
    <citation type="journal article" date="2023" name="Life. Sci Alliance">
        <title>Evolutionary insights into 3D genome organization and epigenetic landscape of Vigna mungo.</title>
        <authorList>
            <person name="Junaid A."/>
            <person name="Singh B."/>
            <person name="Bhatia S."/>
        </authorList>
    </citation>
    <scope>NUCLEOTIDE SEQUENCE [LARGE SCALE GENOMIC DNA]</scope>
    <source>
        <strain evidence="7">Urdbean</strain>
    </source>
</reference>
<dbReference type="PANTHER" id="PTHR12565">
    <property type="entry name" value="STEROL REGULATORY ELEMENT-BINDING PROTEIN"/>
    <property type="match status" value="1"/>
</dbReference>
<dbReference type="InterPro" id="IPR036638">
    <property type="entry name" value="HLH_DNA-bd_sf"/>
</dbReference>
<dbReference type="AlphaFoldDB" id="A0AAQ3RS75"/>
<feature type="region of interest" description="Disordered" evidence="5">
    <location>
        <begin position="121"/>
        <end position="182"/>
    </location>
</feature>
<dbReference type="Gene3D" id="4.10.280.10">
    <property type="entry name" value="Helix-loop-helix DNA-binding domain"/>
    <property type="match status" value="1"/>
</dbReference>
<keyword evidence="2" id="KW-0805">Transcription regulation</keyword>
<evidence type="ECO:0000256" key="5">
    <source>
        <dbReference type="SAM" id="MobiDB-lite"/>
    </source>
</evidence>
<sequence>MLHCLNGSGNLGASCSDITVLERQREATTKWQNHHHDNHPPYYSATEFHVNLVFSSSSNNLPQSQGLVMARERDDSALSQVLAHSLKPDPGLCSELDTGFGSSSGFLPKENDKKRKALNYKVAAESDNKDKRVKVSGEEGESRVTNQTSNRNGKSNANKNNRETSADSSKNNSKGSEVQNQKREYIHVRARRGQATDSHSLAERVRREKISERMKYLQDLVPGCNKIAGKAGMLDEIINYVQSLQRQVEFLSMKLAAVNPSIDELFAREAFPSCGQGLPNIGMVSDMSMCNNPSYVQLNSTQQLVSCCGGLINNVGISPPNMGVRRNISTTHVPLPEAFIDSSCFTQILPSSNWEGDFQSLYNVAFDQGKAGAASFPSQPFTGSYKFMTCQITVFFSKPDILKVESRSTAEWILMGDRDKRLKLAIRRWRCKADYPFDFVGLAQAEELYGDFF</sequence>
<keyword evidence="4" id="KW-0539">Nucleus</keyword>
<dbReference type="GO" id="GO:0005634">
    <property type="term" value="C:nucleus"/>
    <property type="evidence" value="ECO:0007669"/>
    <property type="project" value="UniProtKB-SubCell"/>
</dbReference>
<accession>A0AAQ3RS75</accession>
<dbReference type="Proteomes" id="UP001374535">
    <property type="component" value="Chromosome 7"/>
</dbReference>
<dbReference type="SUPFAM" id="SSF47459">
    <property type="entry name" value="HLH, helix-loop-helix DNA-binding domain"/>
    <property type="match status" value="1"/>
</dbReference>
<dbReference type="FunFam" id="4.10.280.10:FF:000002">
    <property type="entry name" value="Basic helix-loop-helix transcription factor"/>
    <property type="match status" value="1"/>
</dbReference>
<dbReference type="CDD" id="cd18919">
    <property type="entry name" value="bHLH_AtBPE_like"/>
    <property type="match status" value="1"/>
</dbReference>
<dbReference type="GO" id="GO:0046983">
    <property type="term" value="F:protein dimerization activity"/>
    <property type="evidence" value="ECO:0007669"/>
    <property type="project" value="InterPro"/>
</dbReference>
<evidence type="ECO:0000259" key="6">
    <source>
        <dbReference type="PROSITE" id="PS50888"/>
    </source>
</evidence>
<proteinExistence type="predicted"/>
<dbReference type="EMBL" id="CP144694">
    <property type="protein sequence ID" value="WVZ02614.1"/>
    <property type="molecule type" value="Genomic_DNA"/>
</dbReference>
<evidence type="ECO:0000256" key="2">
    <source>
        <dbReference type="ARBA" id="ARBA00023015"/>
    </source>
</evidence>
<feature type="compositionally biased region" description="Polar residues" evidence="5">
    <location>
        <begin position="166"/>
        <end position="179"/>
    </location>
</feature>
<comment type="subcellular location">
    <subcellularLocation>
        <location evidence="1">Nucleus</location>
    </subcellularLocation>
</comment>
<evidence type="ECO:0000256" key="1">
    <source>
        <dbReference type="ARBA" id="ARBA00004123"/>
    </source>
</evidence>
<feature type="domain" description="BHLH" evidence="6">
    <location>
        <begin position="194"/>
        <end position="244"/>
    </location>
</feature>
<name>A0AAQ3RS75_VIGMU</name>
<gene>
    <name evidence="7" type="ORF">V8G54_023420</name>
</gene>
<dbReference type="PANTHER" id="PTHR12565:SF444">
    <property type="entry name" value="TRANSCRIPTION FACTOR BHLH62-RELATED"/>
    <property type="match status" value="1"/>
</dbReference>
<evidence type="ECO:0000313" key="8">
    <source>
        <dbReference type="Proteomes" id="UP001374535"/>
    </source>
</evidence>
<evidence type="ECO:0000256" key="4">
    <source>
        <dbReference type="ARBA" id="ARBA00023242"/>
    </source>
</evidence>
<feature type="compositionally biased region" description="Basic and acidic residues" evidence="5">
    <location>
        <begin position="124"/>
        <end position="142"/>
    </location>
</feature>
<protein>
    <recommendedName>
        <fullName evidence="6">BHLH domain-containing protein</fullName>
    </recommendedName>
</protein>
<dbReference type="InterPro" id="IPR011598">
    <property type="entry name" value="bHLH_dom"/>
</dbReference>
<keyword evidence="8" id="KW-1185">Reference proteome</keyword>
<keyword evidence="3" id="KW-0804">Transcription</keyword>
<evidence type="ECO:0000256" key="3">
    <source>
        <dbReference type="ARBA" id="ARBA00023163"/>
    </source>
</evidence>
<evidence type="ECO:0000313" key="7">
    <source>
        <dbReference type="EMBL" id="WVZ02614.1"/>
    </source>
</evidence>
<dbReference type="InterPro" id="IPR024097">
    <property type="entry name" value="bHLH_ZIP_TF"/>
</dbReference>
<organism evidence="7 8">
    <name type="scientific">Vigna mungo</name>
    <name type="common">Black gram</name>
    <name type="synonym">Phaseolus mungo</name>
    <dbReference type="NCBI Taxonomy" id="3915"/>
    <lineage>
        <taxon>Eukaryota</taxon>
        <taxon>Viridiplantae</taxon>
        <taxon>Streptophyta</taxon>
        <taxon>Embryophyta</taxon>
        <taxon>Tracheophyta</taxon>
        <taxon>Spermatophyta</taxon>
        <taxon>Magnoliopsida</taxon>
        <taxon>eudicotyledons</taxon>
        <taxon>Gunneridae</taxon>
        <taxon>Pentapetalae</taxon>
        <taxon>rosids</taxon>
        <taxon>fabids</taxon>
        <taxon>Fabales</taxon>
        <taxon>Fabaceae</taxon>
        <taxon>Papilionoideae</taxon>
        <taxon>50 kb inversion clade</taxon>
        <taxon>NPAAA clade</taxon>
        <taxon>indigoferoid/millettioid clade</taxon>
        <taxon>Phaseoleae</taxon>
        <taxon>Vigna</taxon>
    </lineage>
</organism>
<dbReference type="Pfam" id="PF00010">
    <property type="entry name" value="HLH"/>
    <property type="match status" value="1"/>
</dbReference>
<dbReference type="PROSITE" id="PS50888">
    <property type="entry name" value="BHLH"/>
    <property type="match status" value="1"/>
</dbReference>